<name>A0A2U3KYR6_9BACT</name>
<feature type="transmembrane region" description="Helical" evidence="2">
    <location>
        <begin position="70"/>
        <end position="91"/>
    </location>
</feature>
<keyword evidence="2" id="KW-0812">Transmembrane</keyword>
<protein>
    <submittedName>
        <fullName evidence="3">Uncharacterized protein</fullName>
    </submittedName>
</protein>
<gene>
    <name evidence="3" type="ORF">SBA1_550102</name>
</gene>
<sequence>MPYKDPERKRQWEQEHREQRNARRRTQRPDPGSGQPSVPKATSDMAAALHTQVRKRAPDPVSDQESQGTWIALLGLAIAIGVVLLAVFAGVSSFNVDRFGGQGSGNSRGSVREEIPVVPWWT</sequence>
<evidence type="ECO:0000313" key="3">
    <source>
        <dbReference type="EMBL" id="SPF44737.1"/>
    </source>
</evidence>
<proteinExistence type="predicted"/>
<evidence type="ECO:0000313" key="4">
    <source>
        <dbReference type="Proteomes" id="UP000238701"/>
    </source>
</evidence>
<evidence type="ECO:0000256" key="1">
    <source>
        <dbReference type="SAM" id="MobiDB-lite"/>
    </source>
</evidence>
<feature type="compositionally biased region" description="Basic and acidic residues" evidence="1">
    <location>
        <begin position="1"/>
        <end position="21"/>
    </location>
</feature>
<dbReference type="EMBL" id="OMOD01000150">
    <property type="protein sequence ID" value="SPF44737.1"/>
    <property type="molecule type" value="Genomic_DNA"/>
</dbReference>
<feature type="region of interest" description="Disordered" evidence="1">
    <location>
        <begin position="1"/>
        <end position="65"/>
    </location>
</feature>
<accession>A0A2U3KYR6</accession>
<keyword evidence="2" id="KW-0472">Membrane</keyword>
<organism evidence="3 4">
    <name type="scientific">Candidatus Sulfotelmatobacter kueseliae</name>
    <dbReference type="NCBI Taxonomy" id="2042962"/>
    <lineage>
        <taxon>Bacteria</taxon>
        <taxon>Pseudomonadati</taxon>
        <taxon>Acidobacteriota</taxon>
        <taxon>Terriglobia</taxon>
        <taxon>Terriglobales</taxon>
        <taxon>Candidatus Korobacteraceae</taxon>
        <taxon>Candidatus Sulfotelmatobacter</taxon>
    </lineage>
</organism>
<evidence type="ECO:0000256" key="2">
    <source>
        <dbReference type="SAM" id="Phobius"/>
    </source>
</evidence>
<reference evidence="4" key="1">
    <citation type="submission" date="2018-02" db="EMBL/GenBank/DDBJ databases">
        <authorList>
            <person name="Hausmann B."/>
        </authorList>
    </citation>
    <scope>NUCLEOTIDE SEQUENCE [LARGE SCALE GENOMIC DNA]</scope>
    <source>
        <strain evidence="4">Peat soil MAG SbA1</strain>
    </source>
</reference>
<dbReference type="AlphaFoldDB" id="A0A2U3KYR6"/>
<keyword evidence="2" id="KW-1133">Transmembrane helix</keyword>
<dbReference type="Proteomes" id="UP000238701">
    <property type="component" value="Unassembled WGS sequence"/>
</dbReference>